<protein>
    <submittedName>
        <fullName evidence="1">Cell wall surface anchor family protein</fullName>
    </submittedName>
</protein>
<dbReference type="Proteomes" id="UP000034119">
    <property type="component" value="Unassembled WGS sequence"/>
</dbReference>
<organism evidence="1 2">
    <name type="scientific">candidate division CPR1 bacterium GW2011_GWC1_49_13</name>
    <dbReference type="NCBI Taxonomy" id="1618342"/>
    <lineage>
        <taxon>Bacteria</taxon>
        <taxon>candidate division CPR1</taxon>
    </lineage>
</organism>
<evidence type="ECO:0000313" key="1">
    <source>
        <dbReference type="EMBL" id="KKW05629.1"/>
    </source>
</evidence>
<name>A0A0G1YGY6_9BACT</name>
<comment type="caution">
    <text evidence="1">The sequence shown here is derived from an EMBL/GenBank/DDBJ whole genome shotgun (WGS) entry which is preliminary data.</text>
</comment>
<dbReference type="STRING" id="1618342.UY40_C0013G0007"/>
<sequence>MRFTRSYGVALNTKTAIPIALRDRTTGLLVQPTLADTGVEAVGTLTVTVQPSNNETFTINSTATGAHGDDNRVYTWKTTLSTGPTVANEIKISATDLAGSLLNARAAINRDASGEGSLGEGTAYSWGTTRHKDAVSDATATGTTVVFHGPKSAAGNSIATTETMANGAWGAATLASGADSDVMIKLDNNVETSAFAQWTLLGHDGKVTLTAAQLRAAKTRIRIEDKSGTDFLDVEHTVETTDHPDAMEPNGVQRQVTPDAVPGATSFAVTDATLPSSPLGAGFINCVALIVASDVATDVTPASTALITSYSKTGNIGTFTYAGGWNRIPTGTAAQIRINLIAGAIGSTEKVGTVVDVRLLSASAKAALDLFAAILDQATGQLDEGSFAAGAIAVDGIAADALTLAKFATDLKARLLAAVSVTQIDAREAAAITGAVATDAGNAATGFEVDTSVGTDVRVGVLRLTSGALTGEARLVSWTGTTIAVLSHSGMPTALKQFSATPADAVTFEFRPL</sequence>
<proteinExistence type="predicted"/>
<accession>A0A0G1YGY6</accession>
<gene>
    <name evidence="1" type="ORF">UY40_C0013G0007</name>
</gene>
<dbReference type="AlphaFoldDB" id="A0A0G1YGY6"/>
<evidence type="ECO:0000313" key="2">
    <source>
        <dbReference type="Proteomes" id="UP000034119"/>
    </source>
</evidence>
<reference evidence="1 2" key="1">
    <citation type="journal article" date="2015" name="Nature">
        <title>rRNA introns, odd ribosomes, and small enigmatic genomes across a large radiation of phyla.</title>
        <authorList>
            <person name="Brown C.T."/>
            <person name="Hug L.A."/>
            <person name="Thomas B.C."/>
            <person name="Sharon I."/>
            <person name="Castelle C.J."/>
            <person name="Singh A."/>
            <person name="Wilkins M.J."/>
            <person name="Williams K.H."/>
            <person name="Banfield J.F."/>
        </authorList>
    </citation>
    <scope>NUCLEOTIDE SEQUENCE [LARGE SCALE GENOMIC DNA]</scope>
</reference>
<dbReference type="EMBL" id="LCPW01000013">
    <property type="protein sequence ID" value="KKW05629.1"/>
    <property type="molecule type" value="Genomic_DNA"/>
</dbReference>